<keyword evidence="7" id="KW-1133">Transmembrane helix</keyword>
<evidence type="ECO:0000256" key="7">
    <source>
        <dbReference type="SAM" id="Phobius"/>
    </source>
</evidence>
<sequence>MSSFEFATQAKHTLVFTVIGGSIGGLTSAYWLKRAGHDVIVVEKYSEETLKDHKFSGLRSPPNLSRLLSLLPGMEKVLEDKASLNLGAVFHQADTSEPIGQVIWKEEMVADLGSKYYRIPYSDMWNHLYGLCIRENVRFKFNIEVQNITLSKSRLPTVIAVSGEQISCDIVIGADGHNSVTRNCILADVTGNDQGDEDSDRDTSSESSKFPELSEWSSCRLSIPIREMQKDPDLLPLTQNSLWYLWMGDGIFHTGGREGQDQYAVAVFYPFSNFGKKDGEWTMQETSSMTSGEIRETGCDLKVKKLLELASSCQRTTQTPYRLSQFTDSSNQIILIGDAAHGAVINGPQNT</sequence>
<evidence type="ECO:0000256" key="4">
    <source>
        <dbReference type="ARBA" id="ARBA00023002"/>
    </source>
</evidence>
<protein>
    <recommendedName>
        <fullName evidence="8">FAD-binding domain-containing protein</fullName>
    </recommendedName>
</protein>
<dbReference type="SUPFAM" id="SSF51905">
    <property type="entry name" value="FAD/NAD(P)-binding domain"/>
    <property type="match status" value="1"/>
</dbReference>
<dbReference type="EMBL" id="JBANRG010000017">
    <property type="protein sequence ID" value="KAK7458736.1"/>
    <property type="molecule type" value="Genomic_DNA"/>
</dbReference>
<keyword evidence="4" id="KW-0560">Oxidoreductase</keyword>
<reference evidence="9 10" key="1">
    <citation type="submission" date="2024-01" db="EMBL/GenBank/DDBJ databases">
        <title>A draft genome for the cacao thread blight pathogen Marasmiellus scandens.</title>
        <authorList>
            <person name="Baruah I.K."/>
            <person name="Leung J."/>
            <person name="Bukari Y."/>
            <person name="Amoako-Attah I."/>
            <person name="Meinhardt L.W."/>
            <person name="Bailey B.A."/>
            <person name="Cohen S.P."/>
        </authorList>
    </citation>
    <scope>NUCLEOTIDE SEQUENCE [LARGE SCALE GENOMIC DNA]</scope>
    <source>
        <strain evidence="9 10">GH-19</strain>
    </source>
</reference>
<gene>
    <name evidence="9" type="ORF">VKT23_009736</name>
</gene>
<keyword evidence="5" id="KW-0503">Monooxygenase</keyword>
<evidence type="ECO:0000313" key="10">
    <source>
        <dbReference type="Proteomes" id="UP001498398"/>
    </source>
</evidence>
<comment type="caution">
    <text evidence="9">The sequence shown here is derived from an EMBL/GenBank/DDBJ whole genome shotgun (WGS) entry which is preliminary data.</text>
</comment>
<proteinExistence type="inferred from homology"/>
<organism evidence="9 10">
    <name type="scientific">Marasmiellus scandens</name>
    <dbReference type="NCBI Taxonomy" id="2682957"/>
    <lineage>
        <taxon>Eukaryota</taxon>
        <taxon>Fungi</taxon>
        <taxon>Dikarya</taxon>
        <taxon>Basidiomycota</taxon>
        <taxon>Agaricomycotina</taxon>
        <taxon>Agaricomycetes</taxon>
        <taxon>Agaricomycetidae</taxon>
        <taxon>Agaricales</taxon>
        <taxon>Marasmiineae</taxon>
        <taxon>Omphalotaceae</taxon>
        <taxon>Marasmiellus</taxon>
    </lineage>
</organism>
<dbReference type="InterPro" id="IPR002938">
    <property type="entry name" value="FAD-bd"/>
</dbReference>
<evidence type="ECO:0000259" key="8">
    <source>
        <dbReference type="Pfam" id="PF01494"/>
    </source>
</evidence>
<dbReference type="PANTHER" id="PTHR13789:SF309">
    <property type="entry name" value="PUTATIVE (AFU_ORTHOLOGUE AFUA_6G14510)-RELATED"/>
    <property type="match status" value="1"/>
</dbReference>
<dbReference type="PANTHER" id="PTHR13789">
    <property type="entry name" value="MONOOXYGENASE"/>
    <property type="match status" value="1"/>
</dbReference>
<keyword evidence="3" id="KW-0274">FAD</keyword>
<evidence type="ECO:0000256" key="3">
    <source>
        <dbReference type="ARBA" id="ARBA00022827"/>
    </source>
</evidence>
<dbReference type="PRINTS" id="PR00420">
    <property type="entry name" value="RNGMNOXGNASE"/>
</dbReference>
<keyword evidence="10" id="KW-1185">Reference proteome</keyword>
<comment type="similarity">
    <text evidence="1">Belongs to the paxM FAD-dependent monooxygenase family.</text>
</comment>
<feature type="transmembrane region" description="Helical" evidence="7">
    <location>
        <begin position="12"/>
        <end position="32"/>
    </location>
</feature>
<dbReference type="InterPro" id="IPR050493">
    <property type="entry name" value="FAD-dep_Monooxygenase_BioMet"/>
</dbReference>
<keyword evidence="2" id="KW-0285">Flavoprotein</keyword>
<feature type="domain" description="FAD-binding" evidence="8">
    <location>
        <begin position="16"/>
        <end position="341"/>
    </location>
</feature>
<evidence type="ECO:0000256" key="1">
    <source>
        <dbReference type="ARBA" id="ARBA00007992"/>
    </source>
</evidence>
<keyword evidence="7" id="KW-0472">Membrane</keyword>
<evidence type="ECO:0000256" key="6">
    <source>
        <dbReference type="SAM" id="MobiDB-lite"/>
    </source>
</evidence>
<evidence type="ECO:0000256" key="2">
    <source>
        <dbReference type="ARBA" id="ARBA00022630"/>
    </source>
</evidence>
<feature type="region of interest" description="Disordered" evidence="6">
    <location>
        <begin position="191"/>
        <end position="211"/>
    </location>
</feature>
<dbReference type="Proteomes" id="UP001498398">
    <property type="component" value="Unassembled WGS sequence"/>
</dbReference>
<evidence type="ECO:0000256" key="5">
    <source>
        <dbReference type="ARBA" id="ARBA00023033"/>
    </source>
</evidence>
<keyword evidence="7" id="KW-0812">Transmembrane</keyword>
<accession>A0ABR1JDU8</accession>
<dbReference type="Gene3D" id="3.50.50.60">
    <property type="entry name" value="FAD/NAD(P)-binding domain"/>
    <property type="match status" value="1"/>
</dbReference>
<dbReference type="Pfam" id="PF01494">
    <property type="entry name" value="FAD_binding_3"/>
    <property type="match status" value="1"/>
</dbReference>
<dbReference type="InterPro" id="IPR036188">
    <property type="entry name" value="FAD/NAD-bd_sf"/>
</dbReference>
<name>A0ABR1JDU8_9AGAR</name>
<evidence type="ECO:0000313" key="9">
    <source>
        <dbReference type="EMBL" id="KAK7458736.1"/>
    </source>
</evidence>